<accession>A0ABQ2AVE5</accession>
<sequence>MVTNANVDGADLGEVPRDDKGPNANPEDEDKPVDATHNSGCGTRERDKCRRLQCPQHHGRTGFRLLHPNARKPGMGSNKLFAHFRPNFAGLSTLGTAGQEFGLQPRLQISDVIGFLRDRLPSALGRIAFPAQLRRPQAECGEDCCNERWKHRGDKGTSGLIHKHPPP</sequence>
<feature type="region of interest" description="Disordered" evidence="1">
    <location>
        <begin position="1"/>
        <end position="48"/>
    </location>
</feature>
<evidence type="ECO:0000256" key="1">
    <source>
        <dbReference type="SAM" id="MobiDB-lite"/>
    </source>
</evidence>
<dbReference type="Proteomes" id="UP000643279">
    <property type="component" value="Unassembled WGS sequence"/>
</dbReference>
<evidence type="ECO:0000313" key="3">
    <source>
        <dbReference type="Proteomes" id="UP000643279"/>
    </source>
</evidence>
<keyword evidence="3" id="KW-1185">Reference proteome</keyword>
<evidence type="ECO:0000313" key="2">
    <source>
        <dbReference type="EMBL" id="GGH98953.1"/>
    </source>
</evidence>
<comment type="caution">
    <text evidence="2">The sequence shown here is derived from an EMBL/GenBank/DDBJ whole genome shotgun (WGS) entry which is preliminary data.</text>
</comment>
<name>A0ABQ2AVE5_9MICC</name>
<dbReference type="EMBL" id="BMFW01000019">
    <property type="protein sequence ID" value="GGH98953.1"/>
    <property type="molecule type" value="Genomic_DNA"/>
</dbReference>
<protein>
    <submittedName>
        <fullName evidence="2">Uncharacterized protein</fullName>
    </submittedName>
</protein>
<organism evidence="2 3">
    <name type="scientific">Arthrobacter liuii</name>
    <dbReference type="NCBI Taxonomy" id="1476996"/>
    <lineage>
        <taxon>Bacteria</taxon>
        <taxon>Bacillati</taxon>
        <taxon>Actinomycetota</taxon>
        <taxon>Actinomycetes</taxon>
        <taxon>Micrococcales</taxon>
        <taxon>Micrococcaceae</taxon>
        <taxon>Arthrobacter</taxon>
    </lineage>
</organism>
<gene>
    <name evidence="2" type="ORF">GCM10007170_32680</name>
</gene>
<proteinExistence type="predicted"/>
<reference evidence="3" key="1">
    <citation type="journal article" date="2019" name="Int. J. Syst. Evol. Microbiol.">
        <title>The Global Catalogue of Microorganisms (GCM) 10K type strain sequencing project: providing services to taxonomists for standard genome sequencing and annotation.</title>
        <authorList>
            <consortium name="The Broad Institute Genomics Platform"/>
            <consortium name="The Broad Institute Genome Sequencing Center for Infectious Disease"/>
            <person name="Wu L."/>
            <person name="Ma J."/>
        </authorList>
    </citation>
    <scope>NUCLEOTIDE SEQUENCE [LARGE SCALE GENOMIC DNA]</scope>
    <source>
        <strain evidence="3">CGMCC 1.12778</strain>
    </source>
</reference>